<sequence length="77" mass="8320">MPKPKSVETYHEGGQWKNKVTGNTKASNTAATKKDAVSKGKAQAKDLGAEHVIKNKDGKISQKNSYGNDPNPPKDKK</sequence>
<dbReference type="EMBL" id="JAUEMJ010000004">
    <property type="protein sequence ID" value="MDN3240995.1"/>
    <property type="molecule type" value="Genomic_DNA"/>
</dbReference>
<dbReference type="InterPro" id="IPR018691">
    <property type="entry name" value="DUF2188"/>
</dbReference>
<comment type="caution">
    <text evidence="2">The sequence shown here is derived from an EMBL/GenBank/DDBJ whole genome shotgun (WGS) entry which is preliminary data.</text>
</comment>
<evidence type="ECO:0000256" key="1">
    <source>
        <dbReference type="SAM" id="MobiDB-lite"/>
    </source>
</evidence>
<feature type="compositionally biased region" description="Polar residues" evidence="1">
    <location>
        <begin position="18"/>
        <end position="31"/>
    </location>
</feature>
<accession>A0ABT7YQV1</accession>
<organism evidence="2 3">
    <name type="scientific">Glycomyces tritici</name>
    <dbReference type="NCBI Taxonomy" id="2665176"/>
    <lineage>
        <taxon>Bacteria</taxon>
        <taxon>Bacillati</taxon>
        <taxon>Actinomycetota</taxon>
        <taxon>Actinomycetes</taxon>
        <taxon>Glycomycetales</taxon>
        <taxon>Glycomycetaceae</taxon>
        <taxon>Glycomyces</taxon>
    </lineage>
</organism>
<protein>
    <submittedName>
        <fullName evidence="2">DUF2188 domain-containing protein</fullName>
    </submittedName>
</protein>
<name>A0ABT7YQV1_9ACTN</name>
<gene>
    <name evidence="2" type="ORF">QWI33_14780</name>
</gene>
<feature type="compositionally biased region" description="Basic and acidic residues" evidence="1">
    <location>
        <begin position="32"/>
        <end position="60"/>
    </location>
</feature>
<evidence type="ECO:0000313" key="2">
    <source>
        <dbReference type="EMBL" id="MDN3240995.1"/>
    </source>
</evidence>
<proteinExistence type="predicted"/>
<evidence type="ECO:0000313" key="3">
    <source>
        <dbReference type="Proteomes" id="UP001171902"/>
    </source>
</evidence>
<feature type="compositionally biased region" description="Basic and acidic residues" evidence="1">
    <location>
        <begin position="1"/>
        <end position="11"/>
    </location>
</feature>
<keyword evidence="3" id="KW-1185">Reference proteome</keyword>
<dbReference type="Pfam" id="PF09954">
    <property type="entry name" value="DUF2188"/>
    <property type="match status" value="1"/>
</dbReference>
<dbReference type="Proteomes" id="UP001171902">
    <property type="component" value="Unassembled WGS sequence"/>
</dbReference>
<dbReference type="RefSeq" id="WP_289957917.1">
    <property type="nucleotide sequence ID" value="NZ_JAUEMJ010000004.1"/>
</dbReference>
<reference evidence="2" key="1">
    <citation type="submission" date="2023-06" db="EMBL/GenBank/DDBJ databases">
        <title>Gycomyces niveus sp.nov., a novel actinomycete isolated from soil in Shouguang.</title>
        <authorList>
            <person name="Yang X."/>
            <person name="Zhao J."/>
        </authorList>
    </citation>
    <scope>NUCLEOTIDE SEQUENCE</scope>
    <source>
        <strain evidence="2">NEAU C2</strain>
    </source>
</reference>
<feature type="region of interest" description="Disordered" evidence="1">
    <location>
        <begin position="1"/>
        <end position="77"/>
    </location>
</feature>